<dbReference type="Pfam" id="PF01039">
    <property type="entry name" value="Carboxyl_trans"/>
    <property type="match status" value="1"/>
</dbReference>
<dbReference type="Gene3D" id="3.90.226.10">
    <property type="entry name" value="2-enoyl-CoA Hydratase, Chain A, domain 1"/>
    <property type="match status" value="1"/>
</dbReference>
<dbReference type="InterPro" id="IPR051047">
    <property type="entry name" value="AccD/PCCB"/>
</dbReference>
<comment type="caution">
    <text evidence="3">The sequence shown here is derived from an EMBL/GenBank/DDBJ whole genome shotgun (WGS) entry which is preliminary data.</text>
</comment>
<dbReference type="EMBL" id="BSUO01000001">
    <property type="protein sequence ID" value="GMA39019.1"/>
    <property type="molecule type" value="Genomic_DNA"/>
</dbReference>
<keyword evidence="4" id="KW-1185">Reference proteome</keyword>
<dbReference type="InterPro" id="IPR034733">
    <property type="entry name" value="AcCoA_carboxyl_beta"/>
</dbReference>
<organism evidence="3 4">
    <name type="scientific">Mobilicoccus caccae</name>
    <dbReference type="NCBI Taxonomy" id="1859295"/>
    <lineage>
        <taxon>Bacteria</taxon>
        <taxon>Bacillati</taxon>
        <taxon>Actinomycetota</taxon>
        <taxon>Actinomycetes</taxon>
        <taxon>Micrococcales</taxon>
        <taxon>Dermatophilaceae</taxon>
        <taxon>Mobilicoccus</taxon>
    </lineage>
</organism>
<proteinExistence type="predicted"/>
<dbReference type="PANTHER" id="PTHR43842">
    <property type="entry name" value="PROPIONYL-COA CARBOXYLASE BETA CHAIN"/>
    <property type="match status" value="1"/>
</dbReference>
<evidence type="ECO:0000259" key="2">
    <source>
        <dbReference type="PROSITE" id="PS50980"/>
    </source>
</evidence>
<gene>
    <name evidence="3" type="ORF">GCM10025883_10640</name>
</gene>
<feature type="region of interest" description="Disordered" evidence="1">
    <location>
        <begin position="20"/>
        <end position="39"/>
    </location>
</feature>
<protein>
    <recommendedName>
        <fullName evidence="2">CoA carboxyltransferase N-terminal domain-containing protein</fullName>
    </recommendedName>
</protein>
<accession>A0ABQ6INI8</accession>
<dbReference type="SUPFAM" id="SSF52096">
    <property type="entry name" value="ClpP/crotonase"/>
    <property type="match status" value="1"/>
</dbReference>
<reference evidence="4" key="1">
    <citation type="journal article" date="2019" name="Int. J. Syst. Evol. Microbiol.">
        <title>The Global Catalogue of Microorganisms (GCM) 10K type strain sequencing project: providing services to taxonomists for standard genome sequencing and annotation.</title>
        <authorList>
            <consortium name="The Broad Institute Genomics Platform"/>
            <consortium name="The Broad Institute Genome Sequencing Center for Infectious Disease"/>
            <person name="Wu L."/>
            <person name="Ma J."/>
        </authorList>
    </citation>
    <scope>NUCLEOTIDE SEQUENCE [LARGE SCALE GENOMIC DNA]</scope>
    <source>
        <strain evidence="4">NBRC 113072</strain>
    </source>
</reference>
<dbReference type="PROSITE" id="PS50980">
    <property type="entry name" value="COA_CT_NTER"/>
    <property type="match status" value="1"/>
</dbReference>
<dbReference type="PANTHER" id="PTHR43842:SF2">
    <property type="entry name" value="PROPIONYL-COA CARBOXYLASE BETA CHAIN, MITOCHONDRIAL"/>
    <property type="match status" value="1"/>
</dbReference>
<dbReference type="InterPro" id="IPR011762">
    <property type="entry name" value="COA_CT_N"/>
</dbReference>
<evidence type="ECO:0000313" key="4">
    <source>
        <dbReference type="Proteomes" id="UP001157126"/>
    </source>
</evidence>
<evidence type="ECO:0000313" key="3">
    <source>
        <dbReference type="EMBL" id="GMA39019.1"/>
    </source>
</evidence>
<dbReference type="PRINTS" id="PR01070">
    <property type="entry name" value="ACCCTRFRASEB"/>
</dbReference>
<evidence type="ECO:0000256" key="1">
    <source>
        <dbReference type="SAM" id="MobiDB-lite"/>
    </source>
</evidence>
<dbReference type="InterPro" id="IPR000438">
    <property type="entry name" value="Acetyl_CoA_COase_Trfase_b_su"/>
</dbReference>
<name>A0ABQ6INI8_9MICO</name>
<dbReference type="InterPro" id="IPR029045">
    <property type="entry name" value="ClpP/crotonase-like_dom_sf"/>
</dbReference>
<sequence>MSEKQKTMKERIDELRARRAEVEAGGGEARHAKQHEQGKLTARERVASLVDEGSFEELGLFAQHRTTLFGMDKAVMPADGVVTGSGTVFGRPIHLASQDFSVAGGSAGEMHSVKVANALNAALRTGTPFVFINDSGGARVQEGIDSLSGYGKVFYQNVALSGVVPQVSIIAGPCAGGAVYSPR</sequence>
<dbReference type="Proteomes" id="UP001157126">
    <property type="component" value="Unassembled WGS sequence"/>
</dbReference>
<feature type="domain" description="CoA carboxyltransferase N-terminal" evidence="2">
    <location>
        <begin position="8"/>
        <end position="183"/>
    </location>
</feature>